<sequence>MPAKSVLRRVEPALHDDSYEEESPEVYEHGEDRDELGDEDMKGYYDESSDGDSHNEDQADEIDPTTLLSETSFGTLARAESSITKERNRSKAGSVSISKADRISAVKSQLQTLKSTSSLASKKNSTWSNNDPISKVERPRKTSPPPKRASKSAPAEQSSKKPVSRYREAVEVNIPKARDPRFDSATGGVNESQFKKNYAFLNEYKEKEIGTLKEEIKKTKRKSMKGGAGLKRDTQELERALKRMESQKQTQEAKDRSAVLVAERKKKERELIKQGKTPYFLKKSEQKKMVLMDRYSKLREKELGRVLARKRKHKAAKERKNMPWARRGTDA</sequence>
<evidence type="ECO:0000256" key="7">
    <source>
        <dbReference type="ARBA" id="ARBA00023242"/>
    </source>
</evidence>
<evidence type="ECO:0000256" key="8">
    <source>
        <dbReference type="ARBA" id="ARBA00023274"/>
    </source>
</evidence>
<feature type="compositionally biased region" description="Basic and acidic residues" evidence="12">
    <location>
        <begin position="165"/>
        <end position="182"/>
    </location>
</feature>
<evidence type="ECO:0000256" key="3">
    <source>
        <dbReference type="ARBA" id="ARBA00011167"/>
    </source>
</evidence>
<evidence type="ECO:0000256" key="9">
    <source>
        <dbReference type="ARBA" id="ARBA00025053"/>
    </source>
</evidence>
<evidence type="ECO:0000256" key="6">
    <source>
        <dbReference type="ARBA" id="ARBA00023054"/>
    </source>
</evidence>
<evidence type="ECO:0000313" key="13">
    <source>
        <dbReference type="EMBL" id="RPB25347.1"/>
    </source>
</evidence>
<evidence type="ECO:0000256" key="4">
    <source>
        <dbReference type="ARBA" id="ARBA00022517"/>
    </source>
</evidence>
<feature type="coiled-coil region" evidence="11">
    <location>
        <begin position="202"/>
        <end position="254"/>
    </location>
</feature>
<dbReference type="AlphaFoldDB" id="A0A3N4LQY8"/>
<evidence type="ECO:0000256" key="2">
    <source>
        <dbReference type="ARBA" id="ARBA00009418"/>
    </source>
</evidence>
<dbReference type="OrthoDB" id="448446at2759"/>
<dbReference type="STRING" id="1051890.A0A3N4LQY8"/>
<dbReference type="GO" id="GO:0000462">
    <property type="term" value="P:maturation of SSU-rRNA from tricistronic rRNA transcript (SSU-rRNA, 5.8S rRNA, LSU-rRNA)"/>
    <property type="evidence" value="ECO:0007669"/>
    <property type="project" value="TreeGrafter"/>
</dbReference>
<keyword evidence="4 10" id="KW-0690">Ribosome biogenesis</keyword>
<reference evidence="13 14" key="1">
    <citation type="journal article" date="2018" name="Nat. Ecol. Evol.">
        <title>Pezizomycetes genomes reveal the molecular basis of ectomycorrhizal truffle lifestyle.</title>
        <authorList>
            <person name="Murat C."/>
            <person name="Payen T."/>
            <person name="Noel B."/>
            <person name="Kuo A."/>
            <person name="Morin E."/>
            <person name="Chen J."/>
            <person name="Kohler A."/>
            <person name="Krizsan K."/>
            <person name="Balestrini R."/>
            <person name="Da Silva C."/>
            <person name="Montanini B."/>
            <person name="Hainaut M."/>
            <person name="Levati E."/>
            <person name="Barry K.W."/>
            <person name="Belfiori B."/>
            <person name="Cichocki N."/>
            <person name="Clum A."/>
            <person name="Dockter R.B."/>
            <person name="Fauchery L."/>
            <person name="Guy J."/>
            <person name="Iotti M."/>
            <person name="Le Tacon F."/>
            <person name="Lindquist E.A."/>
            <person name="Lipzen A."/>
            <person name="Malagnac F."/>
            <person name="Mello A."/>
            <person name="Molinier V."/>
            <person name="Miyauchi S."/>
            <person name="Poulain J."/>
            <person name="Riccioni C."/>
            <person name="Rubini A."/>
            <person name="Sitrit Y."/>
            <person name="Splivallo R."/>
            <person name="Traeger S."/>
            <person name="Wang M."/>
            <person name="Zifcakova L."/>
            <person name="Wipf D."/>
            <person name="Zambonelli A."/>
            <person name="Paolocci F."/>
            <person name="Nowrousian M."/>
            <person name="Ottonello S."/>
            <person name="Baldrian P."/>
            <person name="Spatafora J.W."/>
            <person name="Henrissat B."/>
            <person name="Nagy L.G."/>
            <person name="Aury J.M."/>
            <person name="Wincker P."/>
            <person name="Grigoriev I.V."/>
            <person name="Bonfante P."/>
            <person name="Martin F.M."/>
        </authorList>
    </citation>
    <scope>NUCLEOTIDE SEQUENCE [LARGE SCALE GENOMIC DNA]</scope>
    <source>
        <strain evidence="13 14">ATCC MYA-4762</strain>
    </source>
</reference>
<keyword evidence="5 10" id="KW-0698">rRNA processing</keyword>
<evidence type="ECO:0000256" key="10">
    <source>
        <dbReference type="RuleBase" id="RU368027"/>
    </source>
</evidence>
<comment type="similarity">
    <text evidence="2 10">Belongs to the RRP36 family.</text>
</comment>
<evidence type="ECO:0000256" key="5">
    <source>
        <dbReference type="ARBA" id="ARBA00022552"/>
    </source>
</evidence>
<dbReference type="Proteomes" id="UP000267821">
    <property type="component" value="Unassembled WGS sequence"/>
</dbReference>
<gene>
    <name evidence="13" type="ORF">L211DRAFT_861498</name>
</gene>
<dbReference type="GO" id="GO:0030686">
    <property type="term" value="C:90S preribosome"/>
    <property type="evidence" value="ECO:0007669"/>
    <property type="project" value="TreeGrafter"/>
</dbReference>
<feature type="compositionally biased region" description="Low complexity" evidence="12">
    <location>
        <begin position="107"/>
        <end position="126"/>
    </location>
</feature>
<keyword evidence="7 10" id="KW-0539">Nucleus</keyword>
<protein>
    <recommendedName>
        <fullName evidence="10">rRNA biogenesis protein RRP36</fullName>
    </recommendedName>
</protein>
<keyword evidence="14" id="KW-1185">Reference proteome</keyword>
<feature type="region of interest" description="Disordered" evidence="12">
    <location>
        <begin position="1"/>
        <end position="189"/>
    </location>
</feature>
<dbReference type="GO" id="GO:0005730">
    <property type="term" value="C:nucleolus"/>
    <property type="evidence" value="ECO:0007669"/>
    <property type="project" value="UniProtKB-SubCell"/>
</dbReference>
<evidence type="ECO:0000313" key="14">
    <source>
        <dbReference type="Proteomes" id="UP000267821"/>
    </source>
</evidence>
<evidence type="ECO:0000256" key="11">
    <source>
        <dbReference type="SAM" id="Coils"/>
    </source>
</evidence>
<feature type="compositionally biased region" description="Basic and acidic residues" evidence="12">
    <location>
        <begin position="8"/>
        <end position="17"/>
    </location>
</feature>
<feature type="compositionally biased region" description="Basic and acidic residues" evidence="12">
    <location>
        <begin position="39"/>
        <end position="57"/>
    </location>
</feature>
<organism evidence="13 14">
    <name type="scientific">Terfezia boudieri ATCC MYA-4762</name>
    <dbReference type="NCBI Taxonomy" id="1051890"/>
    <lineage>
        <taxon>Eukaryota</taxon>
        <taxon>Fungi</taxon>
        <taxon>Dikarya</taxon>
        <taxon>Ascomycota</taxon>
        <taxon>Pezizomycotina</taxon>
        <taxon>Pezizomycetes</taxon>
        <taxon>Pezizales</taxon>
        <taxon>Pezizaceae</taxon>
        <taxon>Terfezia</taxon>
    </lineage>
</organism>
<dbReference type="InterPro" id="IPR009292">
    <property type="entry name" value="RRP36"/>
</dbReference>
<feature type="region of interest" description="Disordered" evidence="12">
    <location>
        <begin position="307"/>
        <end position="331"/>
    </location>
</feature>
<dbReference type="EMBL" id="ML121538">
    <property type="protein sequence ID" value="RPB25347.1"/>
    <property type="molecule type" value="Genomic_DNA"/>
</dbReference>
<evidence type="ECO:0000256" key="12">
    <source>
        <dbReference type="SAM" id="MobiDB-lite"/>
    </source>
</evidence>
<dbReference type="InParanoid" id="A0A3N4LQY8"/>
<keyword evidence="8 10" id="KW-0687">Ribonucleoprotein</keyword>
<comment type="subcellular location">
    <subcellularLocation>
        <location evidence="1 10">Nucleus</location>
        <location evidence="1 10">Nucleolus</location>
    </subcellularLocation>
</comment>
<evidence type="ECO:0000256" key="1">
    <source>
        <dbReference type="ARBA" id="ARBA00004604"/>
    </source>
</evidence>
<dbReference type="PANTHER" id="PTHR21738:SF0">
    <property type="entry name" value="RIBOSOMAL RNA PROCESSING PROTEIN 36 HOMOLOG"/>
    <property type="match status" value="1"/>
</dbReference>
<name>A0A3N4LQY8_9PEZI</name>
<comment type="function">
    <text evidence="9 10">Component of the 90S pre-ribosome involved in the maturation of rRNAs. Required for early cleavages of the pre-RNAs in the 40S ribosomal subunit maturation pathway.</text>
</comment>
<keyword evidence="6 11" id="KW-0175">Coiled coil</keyword>
<dbReference type="FunCoup" id="A0A3N4LQY8">
    <property type="interactions" value="544"/>
</dbReference>
<proteinExistence type="inferred from homology"/>
<comment type="subunit">
    <text evidence="3 10">Associates with 90S and pre-40S pre-ribosomal particles.</text>
</comment>
<dbReference type="Pfam" id="PF06102">
    <property type="entry name" value="RRP36"/>
    <property type="match status" value="1"/>
</dbReference>
<feature type="compositionally biased region" description="Basic residues" evidence="12">
    <location>
        <begin position="307"/>
        <end position="317"/>
    </location>
</feature>
<accession>A0A3N4LQY8</accession>
<dbReference type="PANTHER" id="PTHR21738">
    <property type="entry name" value="RIBOSOMAL RNA PROCESSING PROTEIN 36 HOMOLOG"/>
    <property type="match status" value="1"/>
</dbReference>